<proteinExistence type="predicted"/>
<organism evidence="2">
    <name type="scientific">Nocardia farcinica</name>
    <dbReference type="NCBI Taxonomy" id="37329"/>
    <lineage>
        <taxon>Bacteria</taxon>
        <taxon>Bacillati</taxon>
        <taxon>Actinomycetota</taxon>
        <taxon>Actinomycetes</taxon>
        <taxon>Mycobacteriales</taxon>
        <taxon>Nocardiaceae</taxon>
        <taxon>Nocardia</taxon>
    </lineage>
</organism>
<dbReference type="AlphaFoldDB" id="A0A449GHA6"/>
<reference evidence="2" key="1">
    <citation type="submission" date="2019-02" db="EMBL/GenBank/DDBJ databases">
        <authorList>
            <consortium name="Pathogen Informatics"/>
        </authorList>
    </citation>
    <scope>NUCLEOTIDE SEQUENCE</scope>
    <source>
        <strain evidence="2">3012STDY6733949</strain>
    </source>
</reference>
<gene>
    <name evidence="2" type="ORF">NCTC1935_02804</name>
</gene>
<feature type="compositionally biased region" description="Basic and acidic residues" evidence="1">
    <location>
        <begin position="1"/>
        <end position="15"/>
    </location>
</feature>
<evidence type="ECO:0000313" key="2">
    <source>
        <dbReference type="EMBL" id="VFA84970.1"/>
    </source>
</evidence>
<protein>
    <submittedName>
        <fullName evidence="2">Uncharacterized protein</fullName>
    </submittedName>
</protein>
<name>A0A449GHA6_NOCFR</name>
<dbReference type="EMBL" id="CAACYE010000005">
    <property type="protein sequence ID" value="VFA84970.1"/>
    <property type="molecule type" value="Genomic_DNA"/>
</dbReference>
<sequence>MSARCSGREARERGRPGYPSGMTEPEHTEPERPGSAERPADREDLDDRLAGDSREVPDAEDVSEEAGAVEPPD</sequence>
<evidence type="ECO:0000256" key="1">
    <source>
        <dbReference type="SAM" id="MobiDB-lite"/>
    </source>
</evidence>
<feature type="compositionally biased region" description="Basic and acidic residues" evidence="1">
    <location>
        <begin position="24"/>
        <end position="57"/>
    </location>
</feature>
<accession>A0A449GHA6</accession>
<feature type="region of interest" description="Disordered" evidence="1">
    <location>
        <begin position="1"/>
        <end position="73"/>
    </location>
</feature>